<keyword evidence="1" id="KW-1133">Transmembrane helix</keyword>
<keyword evidence="1" id="KW-0472">Membrane</keyword>
<dbReference type="Gramene" id="Solyc00g008000.1.1">
    <property type="protein sequence ID" value="Solyc00g008000.1.1"/>
    <property type="gene ID" value="Solyc00g008000.1"/>
</dbReference>
<reference evidence="2" key="2">
    <citation type="submission" date="2019-04" db="UniProtKB">
        <authorList>
            <consortium name="EnsemblPlants"/>
        </authorList>
    </citation>
    <scope>IDENTIFICATION</scope>
    <source>
        <strain evidence="2">cv. Heinz 1706</strain>
    </source>
</reference>
<proteinExistence type="predicted"/>
<dbReference type="EnsemblPlants" id="Solyc00g008000.1.1">
    <property type="protein sequence ID" value="Solyc00g008000.1.1"/>
    <property type="gene ID" value="Solyc00g008000.1"/>
</dbReference>
<protein>
    <submittedName>
        <fullName evidence="2">Uncharacterized protein</fullName>
    </submittedName>
</protein>
<dbReference type="Proteomes" id="UP000004994">
    <property type="component" value="Unassembled WGS sequence"/>
</dbReference>
<keyword evidence="3" id="KW-1185">Reference proteome</keyword>
<accession>A0A494G8H6</accession>
<dbReference type="PANTHER" id="PTHR33187">
    <property type="entry name" value="WU:FI09B08"/>
    <property type="match status" value="1"/>
</dbReference>
<dbReference type="PANTHER" id="PTHR33187:SF11">
    <property type="entry name" value="AMINOTRANSFERASE-LIKE PLANT MOBILE DOMAIN-CONTAINING PROTEIN"/>
    <property type="match status" value="1"/>
</dbReference>
<dbReference type="AlphaFoldDB" id="A0A494G8H6"/>
<name>A0A494G8H6_SOLLC</name>
<keyword evidence="1" id="KW-0812">Transmembrane</keyword>
<reference evidence="2" key="1">
    <citation type="journal article" date="2012" name="Nature">
        <title>The tomato genome sequence provides insights into fleshy fruit evolution.</title>
        <authorList>
            <consortium name="Tomato Genome Consortium"/>
        </authorList>
    </citation>
    <scope>NUCLEOTIDE SEQUENCE [LARGE SCALE GENOMIC DNA]</scope>
    <source>
        <strain evidence="2">cv. Heinz 1706</strain>
    </source>
</reference>
<evidence type="ECO:0000256" key="1">
    <source>
        <dbReference type="SAM" id="Phobius"/>
    </source>
</evidence>
<sequence>MSAVAGCLLSWVAYTGLDNDGLGMPSSTLESIHGRTITRRQTMLDVTCHLRPWTAHMVKDVGRGITLSPFDKIHDETTSGMACHHCSWTAHIVMTSGVGCHHRLWTKYIVARDRVFYAIIAIGKHTRSDDVGRDMPSLPLDSTHFGTTSACTDGRMPSTWHAIFDFGLHTGTEDGKRGMCSLPLCCIYSRMKSSVACHHGALTAHTVVLRNVLYGIIALAYHIGIITSAWHAIIALGMNTRLDDVRHGMPSMQLDNLHTVGLRQTLQHTWWMISCVLCHHRHWKHKRSDDVRRDMPFFNLGKHPRWEDFGMSIITIGKHMRSDDVGVTCHLCPCIAHTVGRLRLGMPFSQLDSIYGWRTSEDAWNHGPCLQNTVERCRVWKAFIALEQHRQGRISMACHHCNWTTYTRLDYIRHCRNSSPLGSIHWVARHRASHTIGQRQPWQCYNRPWVAHTIGRRRALNAIIALGQYTWSEYVGYCNAIVAFGQHTQSDYVGIGMTSWPLGSTHGWTTSSVAKPSSPFECTHSRMTLGFRCHHRPNKAYIIRRRQA</sequence>
<feature type="transmembrane region" description="Helical" evidence="1">
    <location>
        <begin position="212"/>
        <end position="236"/>
    </location>
</feature>
<dbReference type="InParanoid" id="A0A494G8H6"/>
<evidence type="ECO:0000313" key="2">
    <source>
        <dbReference type="EnsemblPlants" id="Solyc00g008000.1.1"/>
    </source>
</evidence>
<evidence type="ECO:0000313" key="3">
    <source>
        <dbReference type="Proteomes" id="UP000004994"/>
    </source>
</evidence>
<dbReference type="PaxDb" id="4081-Solyc00g008000.1.1"/>
<organism evidence="2">
    <name type="scientific">Solanum lycopersicum</name>
    <name type="common">Tomato</name>
    <name type="synonym">Lycopersicon esculentum</name>
    <dbReference type="NCBI Taxonomy" id="4081"/>
    <lineage>
        <taxon>Eukaryota</taxon>
        <taxon>Viridiplantae</taxon>
        <taxon>Streptophyta</taxon>
        <taxon>Embryophyta</taxon>
        <taxon>Tracheophyta</taxon>
        <taxon>Spermatophyta</taxon>
        <taxon>Magnoliopsida</taxon>
        <taxon>eudicotyledons</taxon>
        <taxon>Gunneridae</taxon>
        <taxon>Pentapetalae</taxon>
        <taxon>asterids</taxon>
        <taxon>lamiids</taxon>
        <taxon>Solanales</taxon>
        <taxon>Solanaceae</taxon>
        <taxon>Solanoideae</taxon>
        <taxon>Solaneae</taxon>
        <taxon>Solanum</taxon>
        <taxon>Solanum subgen. Lycopersicon</taxon>
    </lineage>
</organism>